<evidence type="ECO:0000313" key="1">
    <source>
        <dbReference type="EMBL" id="MQL97791.1"/>
    </source>
</evidence>
<proteinExistence type="predicted"/>
<name>A0A843VLI7_COLES</name>
<dbReference type="EMBL" id="NMUH01002099">
    <property type="protein sequence ID" value="MQL97791.1"/>
    <property type="molecule type" value="Genomic_DNA"/>
</dbReference>
<dbReference type="Proteomes" id="UP000652761">
    <property type="component" value="Unassembled WGS sequence"/>
</dbReference>
<reference evidence="1" key="1">
    <citation type="submission" date="2017-07" db="EMBL/GenBank/DDBJ databases">
        <title>Taro Niue Genome Assembly and Annotation.</title>
        <authorList>
            <person name="Atibalentja N."/>
            <person name="Keating K."/>
            <person name="Fields C.J."/>
        </authorList>
    </citation>
    <scope>NUCLEOTIDE SEQUENCE</scope>
    <source>
        <strain evidence="1">Niue_2</strain>
        <tissue evidence="1">Leaf</tissue>
    </source>
</reference>
<sequence length="138" mass="14326">MEALAVRSAAMLAGAVGGAPGSEGQMIGAGCDGRWRGLWPGCWARGRVYGACWAGAMAAADWAPMVAGAGVGRARWWLAVQSRRCAAQLRSCRSVRCKRRDGADAEVAVCAAGGCDQGQMTAGGWPCCWCDGAMRLRS</sequence>
<protein>
    <submittedName>
        <fullName evidence="1">Uncharacterized protein</fullName>
    </submittedName>
</protein>
<keyword evidence="2" id="KW-1185">Reference proteome</keyword>
<gene>
    <name evidence="1" type="ORF">Taro_030488</name>
</gene>
<dbReference type="AlphaFoldDB" id="A0A843VLI7"/>
<evidence type="ECO:0000313" key="2">
    <source>
        <dbReference type="Proteomes" id="UP000652761"/>
    </source>
</evidence>
<accession>A0A843VLI7</accession>
<comment type="caution">
    <text evidence="1">The sequence shown here is derived from an EMBL/GenBank/DDBJ whole genome shotgun (WGS) entry which is preliminary data.</text>
</comment>
<organism evidence="1 2">
    <name type="scientific">Colocasia esculenta</name>
    <name type="common">Wild taro</name>
    <name type="synonym">Arum esculentum</name>
    <dbReference type="NCBI Taxonomy" id="4460"/>
    <lineage>
        <taxon>Eukaryota</taxon>
        <taxon>Viridiplantae</taxon>
        <taxon>Streptophyta</taxon>
        <taxon>Embryophyta</taxon>
        <taxon>Tracheophyta</taxon>
        <taxon>Spermatophyta</taxon>
        <taxon>Magnoliopsida</taxon>
        <taxon>Liliopsida</taxon>
        <taxon>Araceae</taxon>
        <taxon>Aroideae</taxon>
        <taxon>Colocasieae</taxon>
        <taxon>Colocasia</taxon>
    </lineage>
</organism>